<reference evidence="2" key="1">
    <citation type="submission" date="2009-05" db="EMBL/GenBank/DDBJ databases">
        <title>Oryza sativa Japonica Group genomic DNA, chromosome 6, BAC clone:KMK0024M20, cultivar:Khau Mac Kho.</title>
        <authorList>
            <person name="Matsumoto T."/>
            <person name="Wu J."/>
            <person name="Kanamori H."/>
        </authorList>
    </citation>
    <scope>NUCLEOTIDE SEQUENCE</scope>
    <source>
        <strain evidence="2">IRGC 105143</strain>
    </source>
</reference>
<dbReference type="AlphaFoldDB" id="A0A1V1H126"/>
<name>A0A1V1H126_9ORYZ</name>
<evidence type="ECO:0000313" key="2">
    <source>
        <dbReference type="EMBL" id="BAX25062.1"/>
    </source>
</evidence>
<evidence type="ECO:0000313" key="1">
    <source>
        <dbReference type="EMBL" id="BAX25054.1"/>
    </source>
</evidence>
<dbReference type="EMBL" id="AP011471">
    <property type="protein sequence ID" value="BAX25062.1"/>
    <property type="molecule type" value="Genomic_DNA"/>
</dbReference>
<accession>A0A1V1H126</accession>
<gene>
    <name evidence="2" type="primary">OA_BBa0065J20.12</name>
    <name evidence="1" type="synonym">OA_BBa0050L12.32</name>
</gene>
<protein>
    <submittedName>
        <fullName evidence="2">Uncharacterized protein</fullName>
    </submittedName>
</protein>
<dbReference type="EMBL" id="AP011470">
    <property type="protein sequence ID" value="BAX25054.1"/>
    <property type="molecule type" value="Genomic_DNA"/>
</dbReference>
<sequence length="65" mass="7573">MDVTVSGKQQIIGIDNIEDASDYNQYDDVPLFTDLPNRIKHIERKIDEDNFCKKRTDGFVKSVKR</sequence>
<proteinExistence type="predicted"/>
<organism evidence="2">
    <name type="scientific">Oryza alta</name>
    <dbReference type="NCBI Taxonomy" id="52545"/>
    <lineage>
        <taxon>Eukaryota</taxon>
        <taxon>Viridiplantae</taxon>
        <taxon>Streptophyta</taxon>
        <taxon>Embryophyta</taxon>
        <taxon>Tracheophyta</taxon>
        <taxon>Spermatophyta</taxon>
        <taxon>Magnoliopsida</taxon>
        <taxon>Liliopsida</taxon>
        <taxon>Poales</taxon>
        <taxon>Poaceae</taxon>
        <taxon>BOP clade</taxon>
        <taxon>Oryzoideae</taxon>
        <taxon>Oryzeae</taxon>
        <taxon>Oryzinae</taxon>
        <taxon>Oryza</taxon>
    </lineage>
</organism>